<evidence type="ECO:0000259" key="7">
    <source>
        <dbReference type="Pfam" id="PF01494"/>
    </source>
</evidence>
<dbReference type="AlphaFoldDB" id="B2AFU7"/>
<dbReference type="SUPFAM" id="SSF51905">
    <property type="entry name" value="FAD/NAD(P)-binding domain"/>
    <property type="match status" value="1"/>
</dbReference>
<feature type="transmembrane region" description="Helical" evidence="6">
    <location>
        <begin position="631"/>
        <end position="656"/>
    </location>
</feature>
<dbReference type="HOGENOM" id="CLU_009665_12_0_1"/>
<proteinExistence type="inferred from homology"/>
<feature type="domain" description="FAD-binding" evidence="7">
    <location>
        <begin position="57"/>
        <end position="223"/>
    </location>
</feature>
<protein>
    <submittedName>
        <fullName evidence="8">Podospora anserina S mat+ genomic DNA chromosome 6, supercontig 3</fullName>
    </submittedName>
</protein>
<dbReference type="GO" id="GO:0004497">
    <property type="term" value="F:monooxygenase activity"/>
    <property type="evidence" value="ECO:0007669"/>
    <property type="project" value="InterPro"/>
</dbReference>
<evidence type="ECO:0000256" key="1">
    <source>
        <dbReference type="ARBA" id="ARBA00001974"/>
    </source>
</evidence>
<evidence type="ECO:0000313" key="9">
    <source>
        <dbReference type="EMBL" id="CDP31284.1"/>
    </source>
</evidence>
<keyword evidence="6" id="KW-0472">Membrane</keyword>
<dbReference type="GeneID" id="6188671"/>
<sequence>MFPANQPLVSPQPRPLCLFSPRHILSHLTCTEPYSCVFPLLSQLKQITMAKDDREFRILICGGGVAGLTLANALEVQQASIPYLLLERRPDLAPQVGASIGIFSSGARILDQLGAWDRIEKEAEWINLLTARRADGSVICEDRSTELILARTGYCTAWGERQVLLRGLVDNIRDKSKLLTGRNVVEVRHDLDKGVRVVCDDGEEFEGDVLVGCDGVNSLVRGRMWELAGVVEREKESKLSGRNVRETEREELTLVAGLFADHNTLFGIAYGVQGLTSGHLDTSYNIGRVGMTIVADEGKVYWFAGERLSRRYHHGEIPQFNEQEVQSFLARNGDLILRPDPNRLTLADLWKKTVVHRLVSIEQGRFKLWHWGRITCAGDSIHKSTPNLGVGGNIAIESAAALANGIKKLADKCARTGQLRPSPDDIQKMLAEYQQERETRAAAVVDASGFLTQAHCMQTAYSRFFVNWLLPNFGELIAELFHHVMIGATKIDYLPLPKRSLMVTAPFNPTMGDGRRESRFERALFALPLFLMSCLAFWIMNVGMPEQWAKEQRDGGFIAVDNILVPVLRSFYGWRSLDETMAWVNMIFVPGMYGTSEEGRRHMITFLLEGLPIFTIWLLESTRRANALTILQLPNLFLTLCQLMGVGIIGPFYLYLHYILSPIESFAARDKRLTNTRWSYTTLPAILLAYLTPLIGFLFSPDLPQRQSWLFIWQPFPIWTALAMLTLSRLFSDTVNQDKINNFTKDLPVLRIYIGLGSIIAAAAHVWGRNGGVDPAHWGLFFPGGIPRHYGDLTSFAVNFLKWDYLFGFGSHIVWLGYLFWDLRQAGMLREGWGNVMGLVVAGLVTVGPGATIGGAWVFREGVLAKRWHKDAVTVESVGRLHGGSK</sequence>
<keyword evidence="6" id="KW-0812">Transmembrane</keyword>
<keyword evidence="5" id="KW-0560">Oxidoreductase</keyword>
<dbReference type="KEGG" id="pan:PODANSg1558"/>
<dbReference type="OrthoDB" id="10029326at2759"/>
<dbReference type="VEuPathDB" id="FungiDB:PODANS_0_120"/>
<reference evidence="9" key="4">
    <citation type="submission" date="2015-04" db="EMBL/GenBank/DDBJ databases">
        <title>Maintaining two mating types: Structure of the mating type locus and its role in heterokaryosis in Podospora anserina.</title>
        <authorList>
            <person name="Grognet P."/>
            <person name="Bidard F."/>
            <person name="Kuchly C."/>
            <person name="Chan Ho Tong L."/>
            <person name="Coppin E."/>
            <person name="Ait Benkhali J."/>
            <person name="Couloux A."/>
            <person name="Wincker P."/>
            <person name="Debuchy R."/>
            <person name="Silar P."/>
        </authorList>
    </citation>
    <scope>NUCLEOTIDE SEQUENCE</scope>
</reference>
<feature type="transmembrane region" description="Helical" evidence="6">
    <location>
        <begin position="603"/>
        <end position="619"/>
    </location>
</feature>
<reference evidence="10" key="3">
    <citation type="journal article" date="2014" name="Genetics">
        <title>Maintaining two mating types: Structure of the mating type locus and its role in heterokaryosis in Podospora anserina.</title>
        <authorList>
            <person name="Grognet P."/>
            <person name="Bidard F."/>
            <person name="Kuchly C."/>
            <person name="Tong L.C.H."/>
            <person name="Coppin E."/>
            <person name="Benkhali J.A."/>
            <person name="Couloux A."/>
            <person name="Wincker P."/>
            <person name="Debuchy R."/>
            <person name="Silar P."/>
        </authorList>
    </citation>
    <scope>GENOME REANNOTATION</scope>
    <source>
        <strain evidence="10">S / ATCC MYA-4624 / DSM 980 / FGSC 10383</strain>
    </source>
</reference>
<feature type="transmembrane region" description="Helical" evidence="6">
    <location>
        <begin position="833"/>
        <end position="859"/>
    </location>
</feature>
<dbReference type="InterPro" id="IPR002938">
    <property type="entry name" value="FAD-bd"/>
</dbReference>
<comment type="cofactor">
    <cofactor evidence="1">
        <name>FAD</name>
        <dbReference type="ChEBI" id="CHEBI:57692"/>
    </cofactor>
</comment>
<dbReference type="PRINTS" id="PR00420">
    <property type="entry name" value="RNGMNOXGNASE"/>
</dbReference>
<dbReference type="RefSeq" id="XP_001904536.1">
    <property type="nucleotide sequence ID" value="XM_001904501.1"/>
</dbReference>
<dbReference type="PANTHER" id="PTHR47356:SF2">
    <property type="entry name" value="FAD-BINDING DOMAIN-CONTAINING PROTEIN-RELATED"/>
    <property type="match status" value="1"/>
</dbReference>
<feature type="transmembrane region" description="Helical" evidence="6">
    <location>
        <begin position="711"/>
        <end position="731"/>
    </location>
</feature>
<accession>B2AFU7</accession>
<keyword evidence="4" id="KW-0274">FAD</keyword>
<feature type="transmembrane region" description="Helical" evidence="6">
    <location>
        <begin position="677"/>
        <end position="699"/>
    </location>
</feature>
<keyword evidence="3" id="KW-0285">Flavoprotein</keyword>
<evidence type="ECO:0000256" key="4">
    <source>
        <dbReference type="ARBA" id="ARBA00022827"/>
    </source>
</evidence>
<dbReference type="EMBL" id="CU633463">
    <property type="protein sequence ID" value="CAP62318.1"/>
    <property type="molecule type" value="Genomic_DNA"/>
</dbReference>
<dbReference type="EMBL" id="FO904941">
    <property type="protein sequence ID" value="CDP31284.1"/>
    <property type="molecule type" value="Genomic_DNA"/>
</dbReference>
<dbReference type="InterPro" id="IPR050562">
    <property type="entry name" value="FAD_mOase_fung"/>
</dbReference>
<dbReference type="InterPro" id="IPR036188">
    <property type="entry name" value="FAD/NAD-bd_sf"/>
</dbReference>
<reference evidence="8" key="2">
    <citation type="submission" date="2008-07" db="EMBL/GenBank/DDBJ databases">
        <authorList>
            <person name="Genoscope - CEA"/>
        </authorList>
    </citation>
    <scope>NUCLEOTIDE SEQUENCE</scope>
    <source>
        <strain evidence="8">S mat+</strain>
    </source>
</reference>
<comment type="similarity">
    <text evidence="2">Belongs to the paxM FAD-dependent monooxygenase family.</text>
</comment>
<organism evidence="8">
    <name type="scientific">Podospora anserina (strain S / ATCC MYA-4624 / DSM 980 / FGSC 10383)</name>
    <name type="common">Pleurage anserina</name>
    <dbReference type="NCBI Taxonomy" id="515849"/>
    <lineage>
        <taxon>Eukaryota</taxon>
        <taxon>Fungi</taxon>
        <taxon>Dikarya</taxon>
        <taxon>Ascomycota</taxon>
        <taxon>Pezizomycotina</taxon>
        <taxon>Sordariomycetes</taxon>
        <taxon>Sordariomycetidae</taxon>
        <taxon>Sordariales</taxon>
        <taxon>Podosporaceae</taxon>
        <taxon>Podospora</taxon>
        <taxon>Podospora anserina</taxon>
    </lineage>
</organism>
<evidence type="ECO:0000313" key="10">
    <source>
        <dbReference type="Proteomes" id="UP000001197"/>
    </source>
</evidence>
<feature type="transmembrane region" description="Helical" evidence="6">
    <location>
        <begin position="752"/>
        <end position="768"/>
    </location>
</feature>
<dbReference type="Proteomes" id="UP000001197">
    <property type="component" value="Chromosome 6"/>
</dbReference>
<evidence type="ECO:0000256" key="2">
    <source>
        <dbReference type="ARBA" id="ARBA00007992"/>
    </source>
</evidence>
<feature type="transmembrane region" description="Helical" evidence="6">
    <location>
        <begin position="523"/>
        <end position="543"/>
    </location>
</feature>
<dbReference type="PANTHER" id="PTHR47356">
    <property type="entry name" value="FAD-DEPENDENT MONOOXYGENASE ASQG-RELATED"/>
    <property type="match status" value="1"/>
</dbReference>
<evidence type="ECO:0000256" key="5">
    <source>
        <dbReference type="ARBA" id="ARBA00023002"/>
    </source>
</evidence>
<name>B2AFU7_PODAN</name>
<evidence type="ECO:0000256" key="6">
    <source>
        <dbReference type="SAM" id="Phobius"/>
    </source>
</evidence>
<keyword evidence="6" id="KW-1133">Transmembrane helix</keyword>
<feature type="domain" description="FAD-binding" evidence="7">
    <location>
        <begin position="363"/>
        <end position="448"/>
    </location>
</feature>
<gene>
    <name evidence="8" type="ORF">PODANS_0_120</name>
</gene>
<feature type="transmembrane region" description="Helical" evidence="6">
    <location>
        <begin position="803"/>
        <end position="821"/>
    </location>
</feature>
<evidence type="ECO:0000256" key="3">
    <source>
        <dbReference type="ARBA" id="ARBA00022630"/>
    </source>
</evidence>
<dbReference type="Gene3D" id="3.50.50.60">
    <property type="entry name" value="FAD/NAD(P)-binding domain"/>
    <property type="match status" value="1"/>
</dbReference>
<reference evidence="8 10" key="1">
    <citation type="journal article" date="2008" name="Genome Biol.">
        <title>The genome sequence of the model ascomycete fungus Podospora anserina.</title>
        <authorList>
            <person name="Espagne E."/>
            <person name="Lespinet O."/>
            <person name="Malagnac F."/>
            <person name="Da Silva C."/>
            <person name="Jaillon O."/>
            <person name="Porcel B.M."/>
            <person name="Couloux A."/>
            <person name="Aury J.-M."/>
            <person name="Segurens B."/>
            <person name="Poulain J."/>
            <person name="Anthouard V."/>
            <person name="Grossetete S."/>
            <person name="Khalili H."/>
            <person name="Coppin E."/>
            <person name="Dequard-Chablat M."/>
            <person name="Picard M."/>
            <person name="Contamine V."/>
            <person name="Arnaise S."/>
            <person name="Bourdais A."/>
            <person name="Berteaux-Lecellier V."/>
            <person name="Gautheret D."/>
            <person name="de Vries R.P."/>
            <person name="Battaglia E."/>
            <person name="Coutinho P.M."/>
            <person name="Danchin E.G.J."/>
            <person name="Henrissat B."/>
            <person name="El Khoury R."/>
            <person name="Sainsard-Chanet A."/>
            <person name="Boivin A."/>
            <person name="Pinan-Lucarre B."/>
            <person name="Sellem C.H."/>
            <person name="Debuchy R."/>
            <person name="Wincker P."/>
            <person name="Weissenbach J."/>
            <person name="Silar P."/>
        </authorList>
    </citation>
    <scope>NUCLEOTIDE SEQUENCE [LARGE SCALE GENOMIC DNA]</scope>
    <source>
        <strain evidence="10">S / ATCC MYA-4624 / DSM 980 / FGSC 10383</strain>
        <strain evidence="8">S mat+</strain>
    </source>
</reference>
<dbReference type="eggNOG" id="KOG2614">
    <property type="taxonomic scope" value="Eukaryota"/>
</dbReference>
<evidence type="ECO:0000313" key="8">
    <source>
        <dbReference type="EMBL" id="CAP62318.1"/>
    </source>
</evidence>
<keyword evidence="10" id="KW-1185">Reference proteome</keyword>
<dbReference type="Pfam" id="PF01494">
    <property type="entry name" value="FAD_binding_3"/>
    <property type="match status" value="2"/>
</dbReference>
<dbReference type="GO" id="GO:0071949">
    <property type="term" value="F:FAD binding"/>
    <property type="evidence" value="ECO:0007669"/>
    <property type="project" value="InterPro"/>
</dbReference>